<dbReference type="InterPro" id="IPR044107">
    <property type="entry name" value="PIKKc_ATM"/>
</dbReference>
<dbReference type="SUPFAM" id="SSF56112">
    <property type="entry name" value="Protein kinase-like (PK-like)"/>
    <property type="match status" value="1"/>
</dbReference>
<evidence type="ECO:0000256" key="2">
    <source>
        <dbReference type="ARBA" id="ARBA00004574"/>
    </source>
</evidence>
<evidence type="ECO:0000313" key="21">
    <source>
        <dbReference type="EMBL" id="RCK57466.1"/>
    </source>
</evidence>
<dbReference type="PROSITE" id="PS00915">
    <property type="entry name" value="PI3_4_KINASE_1"/>
    <property type="match status" value="1"/>
</dbReference>
<comment type="subcellular location">
    <subcellularLocation>
        <location evidence="2 16">Chromosome</location>
        <location evidence="2 16">Telomere</location>
    </subcellularLocation>
    <subcellularLocation>
        <location evidence="1 16">Nucleus</location>
    </subcellularLocation>
</comment>
<dbReference type="InterPro" id="IPR018936">
    <property type="entry name" value="PI3/4_kinase_CS"/>
</dbReference>
<comment type="function">
    <text evidence="16">Serine/threonine protein kinase which activates checkpoint signaling upon genotoxic stresses such as ionizing radiation (IR), ultraviolet light (UV), or DNA replication stalling, thereby acting as a DNA damage sensor. Recognizes the substrate consensus sequence [ST]-Q. Phosphorylates histone H2A to form H2AS128ph (gamma-H2A) at sites of DNA damage, involved in the regulation of DNA damage response mechanism. Required for the control of telomere length and genome stability.</text>
</comment>
<dbReference type="OrthoDB" id="381190at2759"/>
<dbReference type="Pfam" id="PF11640">
    <property type="entry name" value="TAN"/>
    <property type="match status" value="1"/>
</dbReference>
<evidence type="ECO:0000256" key="7">
    <source>
        <dbReference type="ARBA" id="ARBA00022679"/>
    </source>
</evidence>
<feature type="domain" description="FATC" evidence="20">
    <location>
        <begin position="2654"/>
        <end position="2686"/>
    </location>
</feature>
<dbReference type="Pfam" id="PF02260">
    <property type="entry name" value="FATC"/>
    <property type="match status" value="1"/>
</dbReference>
<keyword evidence="22" id="KW-1185">Reference proteome</keyword>
<evidence type="ECO:0000256" key="10">
    <source>
        <dbReference type="ARBA" id="ARBA00022777"/>
    </source>
</evidence>
<keyword evidence="8 16" id="KW-0547">Nucleotide-binding</keyword>
<evidence type="ECO:0000256" key="15">
    <source>
        <dbReference type="ARBA" id="ARBA00048679"/>
    </source>
</evidence>
<dbReference type="PANTHER" id="PTHR37079">
    <property type="entry name" value="SERINE/THREONINE-PROTEIN KINASE ATM"/>
    <property type="match status" value="1"/>
</dbReference>
<dbReference type="GO" id="GO:0005634">
    <property type="term" value="C:nucleus"/>
    <property type="evidence" value="ECO:0007669"/>
    <property type="project" value="UniProtKB-SubCell"/>
</dbReference>
<dbReference type="EC" id="2.7.11.1" evidence="4 16"/>
<evidence type="ECO:0000256" key="12">
    <source>
        <dbReference type="ARBA" id="ARBA00022895"/>
    </source>
</evidence>
<comment type="caution">
    <text evidence="21">The sequence shown here is derived from an EMBL/GenBank/DDBJ whole genome shotgun (WGS) entry which is preliminary data.</text>
</comment>
<keyword evidence="9 16" id="KW-0227">DNA damage</keyword>
<keyword evidence="16" id="KW-0156">Chromatin regulator</keyword>
<evidence type="ECO:0000313" key="22">
    <source>
        <dbReference type="Proteomes" id="UP000253472"/>
    </source>
</evidence>
<dbReference type="CDD" id="cd05171">
    <property type="entry name" value="PIKKc_ATM"/>
    <property type="match status" value="1"/>
</dbReference>
<dbReference type="Gene3D" id="3.30.1010.10">
    <property type="entry name" value="Phosphatidylinositol 3-kinase Catalytic Subunit, Chain A, domain 4"/>
    <property type="match status" value="1"/>
</dbReference>
<dbReference type="PROSITE" id="PS50290">
    <property type="entry name" value="PI3_4_KINASE_3"/>
    <property type="match status" value="1"/>
</dbReference>
<dbReference type="SMART" id="SM00146">
    <property type="entry name" value="PI3Kc"/>
    <property type="match status" value="1"/>
</dbReference>
<dbReference type="InterPro" id="IPR038980">
    <property type="entry name" value="ATM_plant"/>
</dbReference>
<keyword evidence="16" id="KW-0158">Chromosome</keyword>
<keyword evidence="7 16" id="KW-0808">Transferase</keyword>
<dbReference type="InterPro" id="IPR000403">
    <property type="entry name" value="PI3/4_kinase_cat_dom"/>
</dbReference>
<feature type="domain" description="FAT" evidence="19">
    <location>
        <begin position="1640"/>
        <end position="2234"/>
    </location>
</feature>
<evidence type="ECO:0000256" key="3">
    <source>
        <dbReference type="ARBA" id="ARBA00010769"/>
    </source>
</evidence>
<comment type="catalytic activity">
    <reaction evidence="14 16">
        <text>L-threonyl-[protein] + ATP = O-phospho-L-threonyl-[protein] + ADP + H(+)</text>
        <dbReference type="Rhea" id="RHEA:46608"/>
        <dbReference type="Rhea" id="RHEA-COMP:11060"/>
        <dbReference type="Rhea" id="RHEA-COMP:11605"/>
        <dbReference type="ChEBI" id="CHEBI:15378"/>
        <dbReference type="ChEBI" id="CHEBI:30013"/>
        <dbReference type="ChEBI" id="CHEBI:30616"/>
        <dbReference type="ChEBI" id="CHEBI:61977"/>
        <dbReference type="ChEBI" id="CHEBI:456216"/>
        <dbReference type="EC" id="2.7.11.1"/>
    </reaction>
</comment>
<sequence>MSLSDINKIVASLQSTKIKERNDALNLLETITVSKFRLSLKQFKQVTLAVLKLIDHESQIYINNKSSTVDSRLSQASYYLRLLTDKSIEDTRVNLKYKVYLDLILGIRDQYFIADDEILPPCSIDFIKTIASILNLGYVKEHLNRKDWGLIFNFLVKLISTALDDSDASGTINGSNEKLLVELFAALQNLLQCENDISVNYLHLYDNDNYFKLLGIIDRTSKLIKKENVIVIIIFRIINKLVITTSTENFKFVNKLGYSGTAISWMWMTKIHKVHIDDEENEVFVYNIGVLIQNLLVETRRYGISAVNKDQTWLQLKSMYLSSQNYKSWLLILGVLLLYPNSSGKTRKQKLGTIADSISNSNGTLEFCNKLIHAKDSSDTQLLGLKLLIFFLEVYPSVPPSKSQKKPRAEETEDSGDTTIGETTMMDLLVTAPDDPGSSRIRNSHAGQLLKLALLLLKEHEVSSIACNVIYKLVFERDGHLTKLIDDSVLIQLETLIDLSEINGPSRISQESFQFWYACIIGSRSELVQEEPIDKKNSGLDKKFIHWIAGSSITYNPNIPNHVSYDTDLLEPFYFAKNYQDLGSFLCLKTTPEILTEPTIEVNSIIANEKIDVILAKTNATFKVFDNDQVSSSSLFKWIIVLLHVVAKVRPLQYFAHEVNALEYQISAGLDSFNDSALDYDEIVGTMKVCNRFLPTDKEIRRRFHHRFALDKLIDTLKFDYLEATKRLRRDRTRKTHLQKSLPIEIQGKNMSDTVAALASYVENLSTEKFLPAHENSVLEDAPLLKLLRLINDKLLTTQLFDRNEVTLITVARFLSVLAPVWIHSSDSSVSTDFYDLATWMYESGAKEFIITENSIVEYCKFLSQLLIQREDRTFSMTDVNAELLVKFSRSPNNIKNNLAPSFIELLMSLPSIGQDQLYNNIFEKFISPSQSVEVGGTFCKLITALSAASSKILRLALMNLLESSAFAFFIPYLEICLQDLCKTMNLPNSNKLFKAFQYEILRTWRNFDSIESFPYMLFSYSDLNTFYRDNYRVLVAVTLSSKTKNLDASSKFINRLAVLNHNDAATLVAESVSLIIPLSYTSDGVRNSIFDILGAYLQDCLKQELAHKLSLITLELIKFIDVSKESSMLEYFKQNETATALINTTRSSHVENFGGMVISFDSAAELLTRLVKKYSSEKDYWSSKQVYFIIRRISILLKSVTTLDQKVLHLRRLKLALILGGEKAIDFEVTRLLVTLLCPMMNEEGLLPDIVLILLLLKDLYLHGYPHEKSLSLIIHIINSLLSSHCSIRENPLLGSLEDFIAACDKDRAITQIAESGVEILKGQRVTINSSVIELCLEDSISVDVSPVSLISQIFNHVEKMDHLGGKLPVVERLLSLDKHHLETFSDKFKLWIANYLSDFYIKGGTKEDIKALTIHEYDDIPVDSFEEEVRYFNYTLEKIIGYTKTDNYEAAACAESLLGVLIRKFTESERDVSKVLNFDTIYETFSDNILPMDFHTCMVLNDKADVTFLGDRLSTIIDDFETLLRDDADLWCTKLYLSILQELASYTSIASLLTTFVITVPEFAKLSLPTLVCNYLVMKGKSAENMIIRLLDVFLAVPTKSESSKRIFLQIVILIRVGAKYANRQVFNTVFANINKLEYYQLASEVKLFKTAMMIFEDAVSDDNYERALEDHYLTLQTVYESIDDDDLLSGLPERTTMDYAISMINRVGNSMEQLRFSSAGLDTSMMLNQQPSYNGLVSAMTNAGLLGVSRALSKNANFEGNEDEQYEWSWKLSKWDLPVAKNAQKENAVIYKTLKQIHDYPLNVNEICESSLLSAINQKNSARNSSVKEFKLERLSWLKTISTVVSISEIAKLNNHDLRRVTSKFSNDTKWFSSVEFDMFENLLLARQATFQLLSERATASLSEESIWLGALGDLVRYNNLARINNEQQKMVTSTMLIEEIGKKFTESQAALIKNIGNLSSFQTAQTLWTQGNTSVPVLLMKDLYRLGGVDIPAQNLTVDKCLIQAMMVDWMSKSRQELASSIMEKYVLPTAELSRDLPDLQQQSQTFEILARFCEEQYKSKPAVEQIANIDKRVNMITSEIEEIKHQVNTSRLSEHELSRVKKYYRQLRDQLGSEQKSSEEAKKSHRLMADKAVEYYLKSISVSDFHEGNLDKFFALWLEQAGNEQLHKNLEKELLNLPSYKLISWCPQLVSRLTTERTVFQETLKRLIYNMCMDHPHHSLYLLIALRLQKAAEAKTDLLNPRRLAADSIWDKLAANKDYVQKTLATIDGFVHKSIQLAAAKANKSRGADLTKLSCGGYWLHDLPGIPPPTKTIKVDPTKKYDHVPVLAQAESRISIATSGISMPKIVTFLLSDGTEHKILFKLGSDDLRQDSIMEQVFNKVNNIFAKDRECNKRALRIRTYNVVPLSPNTGIIEFVPDSIAFSDAILPYHEKMDLVPLKTAREIMKTYQSSETKLRIFEYQKLEQKIKPVLRFFFQRNFLTADSWFESRMKYTHGTATNSIVGHILGLGDRHCNNILLDTRSGEPIHIDLGVSFDQGKSLPVPETVPFRLSRDIVDGFGVTGVEGVFKKSCEHTFRVLQSNKEHILSILDVLKWDPLYHWSISPLKKKKLQNEEGTVVSSGDTNRAMTVEKESEADKAIRSVVEKLTANGLSTEATVRELIQEATSSLNLALIYLGWSPFY</sequence>
<dbReference type="PROSITE" id="PS51189">
    <property type="entry name" value="FAT"/>
    <property type="match status" value="1"/>
</dbReference>
<evidence type="ECO:0000256" key="16">
    <source>
        <dbReference type="RuleBase" id="RU365027"/>
    </source>
</evidence>
<gene>
    <name evidence="21" type="primary">TEL1</name>
    <name evidence="21" type="ORF">Cantr_06770</name>
</gene>
<keyword evidence="13 16" id="KW-0539">Nucleus</keyword>
<dbReference type="InterPro" id="IPR011009">
    <property type="entry name" value="Kinase-like_dom_sf"/>
</dbReference>
<keyword evidence="12 16" id="KW-0779">Telomere</keyword>
<dbReference type="PANTHER" id="PTHR37079:SF4">
    <property type="entry name" value="SERINE_THREONINE-PROTEIN KINASE ATM"/>
    <property type="match status" value="1"/>
</dbReference>
<dbReference type="GO" id="GO:0035556">
    <property type="term" value="P:intracellular signal transduction"/>
    <property type="evidence" value="ECO:0007669"/>
    <property type="project" value="UniProtKB-ARBA"/>
</dbReference>
<keyword evidence="6 16" id="KW-0723">Serine/threonine-protein kinase</keyword>
<dbReference type="InterPro" id="IPR014009">
    <property type="entry name" value="PIK_FAT"/>
</dbReference>
<dbReference type="STRING" id="5486.A0A367XV16"/>
<dbReference type="GO" id="GO:0106310">
    <property type="term" value="F:protein serine kinase activity"/>
    <property type="evidence" value="ECO:0007669"/>
    <property type="project" value="RHEA"/>
</dbReference>
<evidence type="ECO:0000259" key="19">
    <source>
        <dbReference type="PROSITE" id="PS51189"/>
    </source>
</evidence>
<reference evidence="21 22" key="1">
    <citation type="submission" date="2018-06" db="EMBL/GenBank/DDBJ databases">
        <title>Whole genome sequencing of Candida tropicalis (genome annotated by CSBL at Korea University).</title>
        <authorList>
            <person name="Ahn J."/>
        </authorList>
    </citation>
    <scope>NUCLEOTIDE SEQUENCE [LARGE SCALE GENOMIC DNA]</scope>
    <source>
        <strain evidence="21 22">ATCC 20962</strain>
    </source>
</reference>
<evidence type="ECO:0000259" key="18">
    <source>
        <dbReference type="PROSITE" id="PS50290"/>
    </source>
</evidence>
<accession>A0A367XV16</accession>
<evidence type="ECO:0000256" key="14">
    <source>
        <dbReference type="ARBA" id="ARBA00047899"/>
    </source>
</evidence>
<evidence type="ECO:0000256" key="1">
    <source>
        <dbReference type="ARBA" id="ARBA00004123"/>
    </source>
</evidence>
<dbReference type="GO" id="GO:0006325">
    <property type="term" value="P:chromatin organization"/>
    <property type="evidence" value="ECO:0007669"/>
    <property type="project" value="UniProtKB-KW"/>
</dbReference>
<dbReference type="InterPro" id="IPR003152">
    <property type="entry name" value="FATC_dom"/>
</dbReference>
<evidence type="ECO:0000256" key="4">
    <source>
        <dbReference type="ARBA" id="ARBA00012513"/>
    </source>
</evidence>
<comment type="similarity">
    <text evidence="3 16">Belongs to the PI3/PI4-kinase family. ATM subfamily.</text>
</comment>
<dbReference type="SMART" id="SM01343">
    <property type="entry name" value="FATC"/>
    <property type="match status" value="1"/>
</dbReference>
<keyword evidence="10 16" id="KW-0418">Kinase</keyword>
<evidence type="ECO:0000256" key="5">
    <source>
        <dbReference type="ARBA" id="ARBA00014619"/>
    </source>
</evidence>
<dbReference type="PROSITE" id="PS00916">
    <property type="entry name" value="PI3_4_KINASE_2"/>
    <property type="match status" value="1"/>
</dbReference>
<dbReference type="SMART" id="SM01342">
    <property type="entry name" value="TAN"/>
    <property type="match status" value="1"/>
</dbReference>
<evidence type="ECO:0000256" key="6">
    <source>
        <dbReference type="ARBA" id="ARBA00022527"/>
    </source>
</evidence>
<evidence type="ECO:0000256" key="11">
    <source>
        <dbReference type="ARBA" id="ARBA00022840"/>
    </source>
</evidence>
<feature type="domain" description="PI3K/PI4K catalytic" evidence="18">
    <location>
        <begin position="2336"/>
        <end position="2643"/>
    </location>
</feature>
<feature type="region of interest" description="Disordered" evidence="17">
    <location>
        <begin position="399"/>
        <end position="418"/>
    </location>
</feature>
<evidence type="ECO:0000256" key="9">
    <source>
        <dbReference type="ARBA" id="ARBA00022763"/>
    </source>
</evidence>
<dbReference type="InterPro" id="IPR036940">
    <property type="entry name" value="PI3/4_kinase_cat_sf"/>
</dbReference>
<dbReference type="InterPro" id="IPR021668">
    <property type="entry name" value="TAN"/>
</dbReference>
<dbReference type="GO" id="GO:0006281">
    <property type="term" value="P:DNA repair"/>
    <property type="evidence" value="ECO:0007669"/>
    <property type="project" value="InterPro"/>
</dbReference>
<evidence type="ECO:0000256" key="17">
    <source>
        <dbReference type="SAM" id="MobiDB-lite"/>
    </source>
</evidence>
<comment type="catalytic activity">
    <reaction evidence="15">
        <text>L-seryl-[protein] + ATP = O-phospho-L-seryl-[protein] + ADP + H(+)</text>
        <dbReference type="Rhea" id="RHEA:17989"/>
        <dbReference type="Rhea" id="RHEA-COMP:9863"/>
        <dbReference type="Rhea" id="RHEA-COMP:11604"/>
        <dbReference type="ChEBI" id="CHEBI:15378"/>
        <dbReference type="ChEBI" id="CHEBI:29999"/>
        <dbReference type="ChEBI" id="CHEBI:30616"/>
        <dbReference type="ChEBI" id="CHEBI:83421"/>
        <dbReference type="ChEBI" id="CHEBI:456216"/>
        <dbReference type="EC" id="2.7.11.1"/>
    </reaction>
</comment>
<name>A0A367XV16_9ASCO</name>
<keyword evidence="11 16" id="KW-0067">ATP-binding</keyword>
<dbReference type="Gene3D" id="1.10.1070.11">
    <property type="entry name" value="Phosphatidylinositol 3-/4-kinase, catalytic domain"/>
    <property type="match status" value="1"/>
</dbReference>
<protein>
    <recommendedName>
        <fullName evidence="5 16">Serine/threonine-protein kinase Tel1</fullName>
        <ecNumber evidence="4 16">2.7.11.1</ecNumber>
    </recommendedName>
</protein>
<dbReference type="GO" id="GO:0005524">
    <property type="term" value="F:ATP binding"/>
    <property type="evidence" value="ECO:0007669"/>
    <property type="project" value="UniProtKB-KW"/>
</dbReference>
<dbReference type="GO" id="GO:0004674">
    <property type="term" value="F:protein serine/threonine kinase activity"/>
    <property type="evidence" value="ECO:0007669"/>
    <property type="project" value="UniProtKB-KW"/>
</dbReference>
<dbReference type="Proteomes" id="UP000253472">
    <property type="component" value="Unassembled WGS sequence"/>
</dbReference>
<organism evidence="21 22">
    <name type="scientific">Candida viswanathii</name>
    <dbReference type="NCBI Taxonomy" id="5486"/>
    <lineage>
        <taxon>Eukaryota</taxon>
        <taxon>Fungi</taxon>
        <taxon>Dikarya</taxon>
        <taxon>Ascomycota</taxon>
        <taxon>Saccharomycotina</taxon>
        <taxon>Pichiomycetes</taxon>
        <taxon>Debaryomycetaceae</taxon>
        <taxon>Candida/Lodderomyces clade</taxon>
        <taxon>Candida</taxon>
    </lineage>
</organism>
<dbReference type="EMBL" id="QLNQ01000028">
    <property type="protein sequence ID" value="RCK57466.1"/>
    <property type="molecule type" value="Genomic_DNA"/>
</dbReference>
<evidence type="ECO:0000256" key="13">
    <source>
        <dbReference type="ARBA" id="ARBA00023242"/>
    </source>
</evidence>
<dbReference type="PROSITE" id="PS51190">
    <property type="entry name" value="FATC"/>
    <property type="match status" value="1"/>
</dbReference>
<proteinExistence type="inferred from homology"/>
<evidence type="ECO:0000259" key="20">
    <source>
        <dbReference type="PROSITE" id="PS51190"/>
    </source>
</evidence>
<dbReference type="GO" id="GO:0000781">
    <property type="term" value="C:chromosome, telomeric region"/>
    <property type="evidence" value="ECO:0007669"/>
    <property type="project" value="UniProtKB-SubCell"/>
</dbReference>
<dbReference type="Pfam" id="PF00454">
    <property type="entry name" value="PI3_PI4_kinase"/>
    <property type="match status" value="1"/>
</dbReference>
<evidence type="ECO:0000256" key="8">
    <source>
        <dbReference type="ARBA" id="ARBA00022741"/>
    </source>
</evidence>